<evidence type="ECO:0000313" key="2">
    <source>
        <dbReference type="Proteomes" id="UP000182235"/>
    </source>
</evidence>
<evidence type="ECO:0000313" key="1">
    <source>
        <dbReference type="EMBL" id="OJD14127.1"/>
    </source>
</evidence>
<protein>
    <submittedName>
        <fullName evidence="1">Uncharacterized protein</fullName>
    </submittedName>
</protein>
<dbReference type="EMBL" id="LGRN01000242">
    <property type="protein sequence ID" value="OJD14127.1"/>
    <property type="molecule type" value="Genomic_DNA"/>
</dbReference>
<reference evidence="1 2" key="1">
    <citation type="submission" date="2015-07" db="EMBL/GenBank/DDBJ databases">
        <title>Emmonsia species relationships and genome sequence.</title>
        <authorList>
            <consortium name="The Broad Institute Genomics Platform"/>
            <person name="Cuomo C.A."/>
            <person name="Munoz J.F."/>
            <person name="Imamovic A."/>
            <person name="Priest M.E."/>
            <person name="Young S."/>
            <person name="Clay O.K."/>
            <person name="McEwen J.G."/>
        </authorList>
    </citation>
    <scope>NUCLEOTIDE SEQUENCE [LARGE SCALE GENOMIC DNA]</scope>
    <source>
        <strain evidence="1 2">UAMH 9510</strain>
    </source>
</reference>
<dbReference type="OrthoDB" id="4185394at2759"/>
<name>A0A1J9QDB4_9EURO</name>
<organism evidence="1 2">
    <name type="scientific">Emergomyces pasteurianus Ep9510</name>
    <dbReference type="NCBI Taxonomy" id="1447872"/>
    <lineage>
        <taxon>Eukaryota</taxon>
        <taxon>Fungi</taxon>
        <taxon>Dikarya</taxon>
        <taxon>Ascomycota</taxon>
        <taxon>Pezizomycotina</taxon>
        <taxon>Eurotiomycetes</taxon>
        <taxon>Eurotiomycetidae</taxon>
        <taxon>Onygenales</taxon>
        <taxon>Ajellomycetaceae</taxon>
        <taxon>Emergomyces</taxon>
    </lineage>
</organism>
<dbReference type="VEuPathDB" id="FungiDB:AJ78_05502"/>
<accession>A0A1J9QDB4</accession>
<sequence>MVMQRSVIKGSRLPAARKEGASIPQGAREYQFQNVEHMERVIESYMGFLHRENDSRKEVMSATQDHFPSQFLVFSGVPSDVLEHKVSESSVIEKTYSSYYKQLGILVLKMVLRPHEQASRGFDKLLDDALRPMGLDNQLGLCGSARVYGPQRDKQPDCSYLPRILPAGRSTRWPSVVVETASSEGQHQVDADARWWLENSDGDVKVAITISIKRIGTRVITIRRWEGTDRPTRANPHREVAELMQEIKIVRQPDGSRNRMGTAPLRLPFEKVMLHHPATSIEADILIPGEELEALSSKVWDAQDI</sequence>
<dbReference type="STRING" id="1447872.A0A1J9QDB4"/>
<dbReference type="AlphaFoldDB" id="A0A1J9QDB4"/>
<dbReference type="Proteomes" id="UP000182235">
    <property type="component" value="Unassembled WGS sequence"/>
</dbReference>
<keyword evidence="2" id="KW-1185">Reference proteome</keyword>
<gene>
    <name evidence="1" type="ORF">AJ78_05502</name>
</gene>
<comment type="caution">
    <text evidence="1">The sequence shown here is derived from an EMBL/GenBank/DDBJ whole genome shotgun (WGS) entry which is preliminary data.</text>
</comment>
<proteinExistence type="predicted"/>